<feature type="domain" description="Major facilitator superfamily (MFS) profile" evidence="3">
    <location>
        <begin position="23"/>
        <end position="431"/>
    </location>
</feature>
<dbReference type="Proteomes" id="UP000887568">
    <property type="component" value="Unplaced"/>
</dbReference>
<protein>
    <recommendedName>
        <fullName evidence="3">Major facilitator superfamily (MFS) profile domain-containing protein</fullName>
    </recommendedName>
</protein>
<keyword evidence="2" id="KW-1133">Transmembrane helix</keyword>
<feature type="transmembrane region" description="Helical" evidence="2">
    <location>
        <begin position="178"/>
        <end position="199"/>
    </location>
</feature>
<feature type="transmembrane region" description="Helical" evidence="2">
    <location>
        <begin position="239"/>
        <end position="259"/>
    </location>
</feature>
<organism evidence="4 5">
    <name type="scientific">Patiria miniata</name>
    <name type="common">Bat star</name>
    <name type="synonym">Asterina miniata</name>
    <dbReference type="NCBI Taxonomy" id="46514"/>
    <lineage>
        <taxon>Eukaryota</taxon>
        <taxon>Metazoa</taxon>
        <taxon>Echinodermata</taxon>
        <taxon>Eleutherozoa</taxon>
        <taxon>Asterozoa</taxon>
        <taxon>Asteroidea</taxon>
        <taxon>Valvatacea</taxon>
        <taxon>Valvatida</taxon>
        <taxon>Asterinidae</taxon>
        <taxon>Patiria</taxon>
    </lineage>
</organism>
<feature type="transmembrane region" description="Helical" evidence="2">
    <location>
        <begin position="403"/>
        <end position="427"/>
    </location>
</feature>
<feature type="transmembrane region" description="Helical" evidence="2">
    <location>
        <begin position="279"/>
        <end position="298"/>
    </location>
</feature>
<dbReference type="GO" id="GO:0016020">
    <property type="term" value="C:membrane"/>
    <property type="evidence" value="ECO:0007669"/>
    <property type="project" value="UniProtKB-SubCell"/>
</dbReference>
<evidence type="ECO:0000313" key="4">
    <source>
        <dbReference type="EnsemblMetazoa" id="XP_038069171.1"/>
    </source>
</evidence>
<dbReference type="InterPro" id="IPR036259">
    <property type="entry name" value="MFS_trans_sf"/>
</dbReference>
<comment type="subcellular location">
    <subcellularLocation>
        <location evidence="1">Membrane</location>
        <topology evidence="1">Multi-pass membrane protein</topology>
    </subcellularLocation>
</comment>
<dbReference type="GO" id="GO:0008028">
    <property type="term" value="F:monocarboxylic acid transmembrane transporter activity"/>
    <property type="evidence" value="ECO:0007669"/>
    <property type="project" value="TreeGrafter"/>
</dbReference>
<proteinExistence type="predicted"/>
<dbReference type="SUPFAM" id="SSF103473">
    <property type="entry name" value="MFS general substrate transporter"/>
    <property type="match status" value="1"/>
</dbReference>
<feature type="transmembrane region" description="Helical" evidence="2">
    <location>
        <begin position="340"/>
        <end position="362"/>
    </location>
</feature>
<name>A0A914B0Z6_PATMI</name>
<dbReference type="AlphaFoldDB" id="A0A914B0Z6"/>
<evidence type="ECO:0000313" key="5">
    <source>
        <dbReference type="Proteomes" id="UP000887568"/>
    </source>
</evidence>
<dbReference type="EnsemblMetazoa" id="XM_038213243.1">
    <property type="protein sequence ID" value="XP_038069171.1"/>
    <property type="gene ID" value="LOC119738371"/>
</dbReference>
<keyword evidence="2" id="KW-0472">Membrane</keyword>
<dbReference type="PANTHER" id="PTHR11360:SF303">
    <property type="entry name" value="MAJOR FACILITATOR SUPERFAMILY (MFS) PROFILE DOMAIN-CONTAINING PROTEIN"/>
    <property type="match status" value="1"/>
</dbReference>
<accession>A0A914B0Z6</accession>
<dbReference type="RefSeq" id="XP_038069171.1">
    <property type="nucleotide sequence ID" value="XM_038213243.1"/>
</dbReference>
<dbReference type="InterPro" id="IPR020846">
    <property type="entry name" value="MFS_dom"/>
</dbReference>
<reference evidence="4" key="1">
    <citation type="submission" date="2022-11" db="UniProtKB">
        <authorList>
            <consortium name="EnsemblMetazoa"/>
        </authorList>
    </citation>
    <scope>IDENTIFICATION</scope>
</reference>
<feature type="transmembrane region" description="Helical" evidence="2">
    <location>
        <begin position="144"/>
        <end position="166"/>
    </location>
</feature>
<feature type="transmembrane region" description="Helical" evidence="2">
    <location>
        <begin position="114"/>
        <end position="132"/>
    </location>
</feature>
<dbReference type="Gene3D" id="1.20.1250.20">
    <property type="entry name" value="MFS general substrate transporter like domains"/>
    <property type="match status" value="2"/>
</dbReference>
<evidence type="ECO:0000256" key="1">
    <source>
        <dbReference type="ARBA" id="ARBA00004141"/>
    </source>
</evidence>
<feature type="transmembrane region" description="Helical" evidence="2">
    <location>
        <begin position="57"/>
        <end position="74"/>
    </location>
</feature>
<evidence type="ECO:0000256" key="2">
    <source>
        <dbReference type="SAM" id="Phobius"/>
    </source>
</evidence>
<feature type="transmembrane region" description="Helical" evidence="2">
    <location>
        <begin position="86"/>
        <end position="108"/>
    </location>
</feature>
<dbReference type="InterPro" id="IPR050327">
    <property type="entry name" value="Proton-linked_MCT"/>
</dbReference>
<feature type="transmembrane region" description="Helical" evidence="2">
    <location>
        <begin position="22"/>
        <end position="45"/>
    </location>
</feature>
<keyword evidence="2" id="KW-0812">Transmembrane</keyword>
<dbReference type="OrthoDB" id="410267at2759"/>
<keyword evidence="5" id="KW-1185">Reference proteome</keyword>
<dbReference type="PANTHER" id="PTHR11360">
    <property type="entry name" value="MONOCARBOXYLATE TRANSPORTER"/>
    <property type="match status" value="1"/>
</dbReference>
<dbReference type="GeneID" id="119738371"/>
<feature type="transmembrane region" description="Helical" evidence="2">
    <location>
        <begin position="310"/>
        <end position="334"/>
    </location>
</feature>
<feature type="transmembrane region" description="Helical" evidence="2">
    <location>
        <begin position="374"/>
        <end position="397"/>
    </location>
</feature>
<sequence length="431" mass="46787">MGESQQDSPALCPETGRWSGRLAVLVLWTHYFIWVGIVKSLAMMLPVLKDQFDSETWIIGWMIAIIQGMNGMTGPFSTSLRDKFGAAWVVTVCGAMIAAAVITGSFVRTALQEGMVYMLLAGAGYGVSNVLTKDAVGRLFDKNYATAVGVARTGYSVALFVFAPLVQLFLDTYGWRGTMLLLGGITMHLVACGALLRIADKPTHREGYQTLNSSPETSSGRNNILMWCGRFLKSIVMKLNLGLLSKFSYWSVYVIYVTSKYAFDSWVIYFVSLSQSCGLSLEDAATIVTVAGVGNLLAKVGQGIVTDRGILPYWVLLAVATAVSAAAFCATPWLTTYWTLMASALLILIADGVVSCLSDVLTKQVFGVELLASAYGWIGIQNTICRFTLGFIPGLIFDTTGSYSAAFVFIGCLQLISLSLLFALRYFQHVK</sequence>
<evidence type="ECO:0000259" key="3">
    <source>
        <dbReference type="PROSITE" id="PS50850"/>
    </source>
</evidence>
<dbReference type="Pfam" id="PF07690">
    <property type="entry name" value="MFS_1"/>
    <property type="match status" value="1"/>
</dbReference>
<dbReference type="PROSITE" id="PS50850">
    <property type="entry name" value="MFS"/>
    <property type="match status" value="1"/>
</dbReference>
<dbReference type="InterPro" id="IPR011701">
    <property type="entry name" value="MFS"/>
</dbReference>